<comment type="catalytic activity">
    <reaction evidence="1">
        <text>Hydrolysis of terminal, non-reducing beta-D-glucosyl residues with release of beta-D-glucose.</text>
        <dbReference type="EC" id="3.2.1.21"/>
    </reaction>
</comment>
<evidence type="ECO:0000313" key="12">
    <source>
        <dbReference type="Proteomes" id="UP000266196"/>
    </source>
</evidence>
<evidence type="ECO:0000256" key="6">
    <source>
        <dbReference type="ARBA" id="ARBA00023295"/>
    </source>
</evidence>
<dbReference type="InterPro" id="IPR036962">
    <property type="entry name" value="Glyco_hydro_3_N_sf"/>
</dbReference>
<evidence type="ECO:0000259" key="8">
    <source>
        <dbReference type="Pfam" id="PF00933"/>
    </source>
</evidence>
<dbReference type="EC" id="3.2.1.21" evidence="3"/>
<dbReference type="Pfam" id="PF01915">
    <property type="entry name" value="Glyco_hydro_3_C"/>
    <property type="match status" value="1"/>
</dbReference>
<dbReference type="Gene3D" id="3.40.50.1700">
    <property type="entry name" value="Glycoside hydrolase family 3 C-terminal domain"/>
    <property type="match status" value="1"/>
</dbReference>
<sequence>MKVVLALATLPYVTGVRDFNAEAKVIVDKMSIEALIGQMTQVNIGYVFTDPNENKVVNSSRVADLVKHNIGSYLNSAFATSTLDNSSGWSVTEWRSVISQIQTKHFTETGHPIIYGVDSVHGATYVQNAVLFPHQINVGATFDPAFASQLGEFAGRDTRAAGIHWIFGPTLEVARHKGWPRIMETFGEDPTVVADMGRAIVQGIQSKNVAACFKHFIGYSGSESGKDREPVKLTKHELLNIFMPPFKAVIDAGVMTGMDSFIALNGVPTSANRQTSIDLLRTDLKFDGFLVSDWEEIYMMHHFHQYATDANDAVFKAMSNSSLDMSMVPNDASFVDIMKELHTSGSVSEDRIRTSAQRIVKVKLQLNLYDDREPGADLVNLVGDKISQDAALETAKASLVLVKNTNDVLPLDPAKSFFFTGPSIDDIGLLCGGWTIRWQGVQGTSNFPGYGRTIQAAMSAVVGNDTRAEFYQGVDIAGNSQSWDIDVAKEKADSADYTVIALGERSYAELLGNTDPYELPKGLTDYVKALATTSTKIIL</sequence>
<evidence type="ECO:0000256" key="2">
    <source>
        <dbReference type="ARBA" id="ARBA00005336"/>
    </source>
</evidence>
<dbReference type="FunFam" id="3.20.20.300:FF:000007">
    <property type="entry name" value="Lysosomal beta glucosidase"/>
    <property type="match status" value="1"/>
</dbReference>
<dbReference type="Proteomes" id="UP000286510">
    <property type="component" value="Unassembled WGS sequence"/>
</dbReference>
<dbReference type="Proteomes" id="UP000266196">
    <property type="component" value="Unassembled WGS sequence"/>
</dbReference>
<feature type="signal peptide" evidence="7">
    <location>
        <begin position="1"/>
        <end position="15"/>
    </location>
</feature>
<dbReference type="InterPro" id="IPR017853">
    <property type="entry name" value="GH"/>
</dbReference>
<evidence type="ECO:0000256" key="5">
    <source>
        <dbReference type="ARBA" id="ARBA00022801"/>
    </source>
</evidence>
<dbReference type="InterPro" id="IPR036881">
    <property type="entry name" value="Glyco_hydro_3_C_sf"/>
</dbReference>
<dbReference type="PANTHER" id="PTHR30620">
    <property type="entry name" value="PERIPLASMIC BETA-GLUCOSIDASE-RELATED"/>
    <property type="match status" value="1"/>
</dbReference>
<name>A0A397FE71_APHAT</name>
<dbReference type="SUPFAM" id="SSF51445">
    <property type="entry name" value="(Trans)glycosidases"/>
    <property type="match status" value="1"/>
</dbReference>
<dbReference type="InterPro" id="IPR002772">
    <property type="entry name" value="Glyco_hydro_3_C"/>
</dbReference>
<evidence type="ECO:0000256" key="4">
    <source>
        <dbReference type="ARBA" id="ARBA00022729"/>
    </source>
</evidence>
<keyword evidence="5" id="KW-0378">Hydrolase</keyword>
<evidence type="ECO:0000313" key="10">
    <source>
        <dbReference type="EMBL" id="RHY92375.1"/>
    </source>
</evidence>
<dbReference type="InterPro" id="IPR001764">
    <property type="entry name" value="Glyco_hydro_3_N"/>
</dbReference>
<evidence type="ECO:0000256" key="1">
    <source>
        <dbReference type="ARBA" id="ARBA00000448"/>
    </source>
</evidence>
<dbReference type="Pfam" id="PF00933">
    <property type="entry name" value="Glyco_hydro_3"/>
    <property type="match status" value="1"/>
</dbReference>
<feature type="domain" description="Glycoside hydrolase family 3 C-terminal" evidence="9">
    <location>
        <begin position="399"/>
        <end position="538"/>
    </location>
</feature>
<keyword evidence="6" id="KW-0326">Glycosidase</keyword>
<reference evidence="12 13" key="1">
    <citation type="submission" date="2018-08" db="EMBL/GenBank/DDBJ databases">
        <title>Aphanomyces genome sequencing and annotation.</title>
        <authorList>
            <person name="Minardi D."/>
            <person name="Oidtmann B."/>
            <person name="Van Der Giezen M."/>
            <person name="Studholme D.J."/>
        </authorList>
    </citation>
    <scope>NUCLEOTIDE SEQUENCE [LARGE SCALE GENOMIC DNA]</scope>
    <source>
        <strain evidence="11 12">197901</strain>
        <strain evidence="10 13">FDL457</strain>
    </source>
</reference>
<gene>
    <name evidence="10" type="ORF">DYB26_007423</name>
    <name evidence="11" type="ORF">DYB31_009108</name>
</gene>
<comment type="similarity">
    <text evidence="2">Belongs to the glycosyl hydrolase 3 family.</text>
</comment>
<proteinExistence type="inferred from homology"/>
<keyword evidence="4 7" id="KW-0732">Signal</keyword>
<evidence type="ECO:0000256" key="7">
    <source>
        <dbReference type="SAM" id="SignalP"/>
    </source>
</evidence>
<accession>A0A397FE71</accession>
<dbReference type="SUPFAM" id="SSF52279">
    <property type="entry name" value="Beta-D-glucan exohydrolase, C-terminal domain"/>
    <property type="match status" value="1"/>
</dbReference>
<feature type="non-terminal residue" evidence="11">
    <location>
        <position position="539"/>
    </location>
</feature>
<dbReference type="PANTHER" id="PTHR30620:SF16">
    <property type="entry name" value="LYSOSOMAL BETA GLUCOSIDASE"/>
    <property type="match status" value="1"/>
</dbReference>
<evidence type="ECO:0000313" key="13">
    <source>
        <dbReference type="Proteomes" id="UP000286510"/>
    </source>
</evidence>
<dbReference type="EMBL" id="QUTE01007460">
    <property type="protein sequence ID" value="RHZ29283.1"/>
    <property type="molecule type" value="Genomic_DNA"/>
</dbReference>
<feature type="chain" id="PRO_5036074623" description="beta-glucosidase" evidence="7">
    <location>
        <begin position="16"/>
        <end position="539"/>
    </location>
</feature>
<organism evidence="11 12">
    <name type="scientific">Aphanomyces astaci</name>
    <name type="common">Crayfish plague agent</name>
    <dbReference type="NCBI Taxonomy" id="112090"/>
    <lineage>
        <taxon>Eukaryota</taxon>
        <taxon>Sar</taxon>
        <taxon>Stramenopiles</taxon>
        <taxon>Oomycota</taxon>
        <taxon>Saprolegniomycetes</taxon>
        <taxon>Saprolegniales</taxon>
        <taxon>Verrucalvaceae</taxon>
        <taxon>Aphanomyces</taxon>
    </lineage>
</organism>
<evidence type="ECO:0000256" key="3">
    <source>
        <dbReference type="ARBA" id="ARBA00012744"/>
    </source>
</evidence>
<dbReference type="Gene3D" id="3.20.20.300">
    <property type="entry name" value="Glycoside hydrolase, family 3, N-terminal domain"/>
    <property type="match status" value="1"/>
</dbReference>
<dbReference type="GO" id="GO:0008422">
    <property type="term" value="F:beta-glucosidase activity"/>
    <property type="evidence" value="ECO:0007669"/>
    <property type="project" value="UniProtKB-EC"/>
</dbReference>
<protein>
    <recommendedName>
        <fullName evidence="3">beta-glucosidase</fullName>
        <ecNumber evidence="3">3.2.1.21</ecNumber>
    </recommendedName>
</protein>
<evidence type="ECO:0000313" key="11">
    <source>
        <dbReference type="EMBL" id="RHZ29283.1"/>
    </source>
</evidence>
<dbReference type="AlphaFoldDB" id="A0A397FE71"/>
<feature type="domain" description="Glycoside hydrolase family 3 N-terminal" evidence="8">
    <location>
        <begin position="33"/>
        <end position="362"/>
    </location>
</feature>
<dbReference type="EMBL" id="QUTF01021567">
    <property type="protein sequence ID" value="RHY92375.1"/>
    <property type="molecule type" value="Genomic_DNA"/>
</dbReference>
<comment type="caution">
    <text evidence="11">The sequence shown here is derived from an EMBL/GenBank/DDBJ whole genome shotgun (WGS) entry which is preliminary data.</text>
</comment>
<dbReference type="PRINTS" id="PR00133">
    <property type="entry name" value="GLHYDRLASE3"/>
</dbReference>
<evidence type="ECO:0000259" key="9">
    <source>
        <dbReference type="Pfam" id="PF01915"/>
    </source>
</evidence>
<dbReference type="GO" id="GO:0009251">
    <property type="term" value="P:glucan catabolic process"/>
    <property type="evidence" value="ECO:0007669"/>
    <property type="project" value="TreeGrafter"/>
</dbReference>
<dbReference type="InterPro" id="IPR051915">
    <property type="entry name" value="Cellulose_Degrad_GH3"/>
</dbReference>